<dbReference type="PANTHER" id="PTHR35610">
    <property type="entry name" value="3-ISOPROPYLMALATE DEHYDRATASE-RELATED"/>
    <property type="match status" value="1"/>
</dbReference>
<organism evidence="1 2">
    <name type="scientific">Candidatus Desulfatibia vada</name>
    <dbReference type="NCBI Taxonomy" id="2841696"/>
    <lineage>
        <taxon>Bacteria</taxon>
        <taxon>Pseudomonadati</taxon>
        <taxon>Thermodesulfobacteriota</taxon>
        <taxon>Desulfobacteria</taxon>
        <taxon>Desulfobacterales</taxon>
        <taxon>Desulfobacterales incertae sedis</taxon>
        <taxon>Candidatus Desulfatibia</taxon>
    </lineage>
</organism>
<dbReference type="InterPro" id="IPR038389">
    <property type="entry name" value="PSMG2_sf"/>
</dbReference>
<dbReference type="EMBL" id="JACNIG010000227">
    <property type="protein sequence ID" value="MBC8432492.1"/>
    <property type="molecule type" value="Genomic_DNA"/>
</dbReference>
<dbReference type="AlphaFoldDB" id="A0A8J6P4V7"/>
<accession>A0A8J6P4V7</accession>
<reference evidence="1 2" key="1">
    <citation type="submission" date="2020-08" db="EMBL/GenBank/DDBJ databases">
        <title>Bridging the membrane lipid divide: bacteria of the FCB group superphylum have the potential to synthesize archaeal ether lipids.</title>
        <authorList>
            <person name="Villanueva L."/>
            <person name="Von Meijenfeldt F.A.B."/>
            <person name="Westbye A.B."/>
            <person name="Yadav S."/>
            <person name="Hopmans E.C."/>
            <person name="Dutilh B.E."/>
            <person name="Sinninghe Damste J.S."/>
        </authorList>
    </citation>
    <scope>NUCLEOTIDE SEQUENCE [LARGE SCALE GENOMIC DNA]</scope>
    <source>
        <strain evidence="1">NIOZ-UU17</strain>
    </source>
</reference>
<sequence length="287" mass="32407">MKTQGIHVREWPDLKAPILIAGFDGWGNALDVSRGMAAFLIRKLKAQSFAEINPDTFYLYDINRPEVDIEAGTLKHLAPPGGTFYASRIETGSNDLVILEAVEPNLQWYRFADELFSLCRQLGVETVITLGSMYDGVLHTDRIISGIASNAEVFSRLKQKNVIPVSYQGPSAVHSTLQSEGVKRGFQCISLWCHCPYYLQNTKHYGMMSHLGAVLSSLGQFELDTQDLDARWEEREDQIEDIIEKSLELKTIVNEIRKAKVRGTWESMKRSTKGEKVINLKDFLPPQ</sequence>
<evidence type="ECO:0000313" key="2">
    <source>
        <dbReference type="Proteomes" id="UP000605201"/>
    </source>
</evidence>
<dbReference type="Pfam" id="PF09754">
    <property type="entry name" value="PAC2"/>
    <property type="match status" value="1"/>
</dbReference>
<evidence type="ECO:0000313" key="1">
    <source>
        <dbReference type="EMBL" id="MBC8432492.1"/>
    </source>
</evidence>
<proteinExistence type="predicted"/>
<dbReference type="PANTHER" id="PTHR35610:SF7">
    <property type="entry name" value="3-ISOPROPYLMALATE DEHYDRATASE"/>
    <property type="match status" value="1"/>
</dbReference>
<name>A0A8J6P4V7_9BACT</name>
<dbReference type="SUPFAM" id="SSF159659">
    <property type="entry name" value="Cgl1923-like"/>
    <property type="match status" value="1"/>
</dbReference>
<comment type="caution">
    <text evidence="1">The sequence shown here is derived from an EMBL/GenBank/DDBJ whole genome shotgun (WGS) entry which is preliminary data.</text>
</comment>
<protein>
    <submittedName>
        <fullName evidence="1">PAC2 family protein</fullName>
    </submittedName>
</protein>
<dbReference type="Gene3D" id="3.40.50.10900">
    <property type="entry name" value="PAC-like subunit"/>
    <property type="match status" value="1"/>
</dbReference>
<gene>
    <name evidence="1" type="ORF">H8D96_11295</name>
</gene>
<dbReference type="InterPro" id="IPR019151">
    <property type="entry name" value="Proteasome_assmbl_chaperone_2"/>
</dbReference>
<dbReference type="Proteomes" id="UP000605201">
    <property type="component" value="Unassembled WGS sequence"/>
</dbReference>